<evidence type="ECO:0000313" key="1">
    <source>
        <dbReference type="EMBL" id="TBU28043.1"/>
    </source>
</evidence>
<sequence>MSHRSESPTGRVALLMEGVDPERFPNPIAVMASRLHGNVCLLCEKTAPIRACPVIADRAYYENTIAWLQCVGKPVPLDDEETVEATQITDITGYLTLCDIHAAQYKEQVWRLVPANVEDLSSKASVWFDSHSQTRPTGQPLPHESFDLVVFLPKEMEDLDAIFAKHASTCAQTEDAGSRRVLKNFKSIILQPFLAFAATLPMIGGAYVPPPDDHLLSLESACRQVRQQWNDSVQRGSSPGLCRGLEGISDFVRDLRLAKRSQNKPEE</sequence>
<dbReference type="EMBL" id="ML143425">
    <property type="protein sequence ID" value="TBU28043.1"/>
    <property type="molecule type" value="Genomic_DNA"/>
</dbReference>
<proteinExistence type="predicted"/>
<protein>
    <submittedName>
        <fullName evidence="1">Uncharacterized protein</fullName>
    </submittedName>
</protein>
<reference evidence="1" key="1">
    <citation type="submission" date="2019-01" db="EMBL/GenBank/DDBJ databases">
        <title>Draft genome sequences of three monokaryotic isolates of the white-rot basidiomycete fungus Dichomitus squalens.</title>
        <authorList>
            <consortium name="DOE Joint Genome Institute"/>
            <person name="Lopez S.C."/>
            <person name="Andreopoulos B."/>
            <person name="Pangilinan J."/>
            <person name="Lipzen A."/>
            <person name="Riley R."/>
            <person name="Ahrendt S."/>
            <person name="Ng V."/>
            <person name="Barry K."/>
            <person name="Daum C."/>
            <person name="Grigoriev I.V."/>
            <person name="Hilden K.S."/>
            <person name="Makela M.R."/>
            <person name="de Vries R.P."/>
        </authorList>
    </citation>
    <scope>NUCLEOTIDE SEQUENCE [LARGE SCALE GENOMIC DNA]</scope>
    <source>
        <strain evidence="1">OM18370.1</strain>
    </source>
</reference>
<name>A0A4V2K097_9APHY</name>
<accession>A0A4V2K097</accession>
<organism evidence="1">
    <name type="scientific">Dichomitus squalens</name>
    <dbReference type="NCBI Taxonomy" id="114155"/>
    <lineage>
        <taxon>Eukaryota</taxon>
        <taxon>Fungi</taxon>
        <taxon>Dikarya</taxon>
        <taxon>Basidiomycota</taxon>
        <taxon>Agaricomycotina</taxon>
        <taxon>Agaricomycetes</taxon>
        <taxon>Polyporales</taxon>
        <taxon>Polyporaceae</taxon>
        <taxon>Dichomitus</taxon>
    </lineage>
</organism>
<dbReference type="Proteomes" id="UP000292957">
    <property type="component" value="Unassembled WGS sequence"/>
</dbReference>
<dbReference type="OrthoDB" id="2754381at2759"/>
<dbReference type="AlphaFoldDB" id="A0A4V2K097"/>
<gene>
    <name evidence="1" type="ORF">BD311DRAFT_759065</name>
</gene>